<gene>
    <name evidence="2" type="ORF">KUTeg_024280</name>
</gene>
<organism evidence="2 3">
    <name type="scientific">Tegillarca granosa</name>
    <name type="common">Malaysian cockle</name>
    <name type="synonym">Anadara granosa</name>
    <dbReference type="NCBI Taxonomy" id="220873"/>
    <lineage>
        <taxon>Eukaryota</taxon>
        <taxon>Metazoa</taxon>
        <taxon>Spiralia</taxon>
        <taxon>Lophotrochozoa</taxon>
        <taxon>Mollusca</taxon>
        <taxon>Bivalvia</taxon>
        <taxon>Autobranchia</taxon>
        <taxon>Pteriomorphia</taxon>
        <taxon>Arcoida</taxon>
        <taxon>Arcoidea</taxon>
        <taxon>Arcidae</taxon>
        <taxon>Tegillarca</taxon>
    </lineage>
</organism>
<dbReference type="EMBL" id="JARBDR010000923">
    <property type="protein sequence ID" value="KAJ8297749.1"/>
    <property type="molecule type" value="Genomic_DNA"/>
</dbReference>
<dbReference type="Gene3D" id="3.10.100.10">
    <property type="entry name" value="Mannose-Binding Protein A, subunit A"/>
    <property type="match status" value="1"/>
</dbReference>
<comment type="caution">
    <text evidence="2">The sequence shown here is derived from an EMBL/GenBank/DDBJ whole genome shotgun (WGS) entry which is preliminary data.</text>
</comment>
<dbReference type="InterPro" id="IPR016187">
    <property type="entry name" value="CTDL_fold"/>
</dbReference>
<evidence type="ECO:0000313" key="2">
    <source>
        <dbReference type="EMBL" id="KAJ8297749.1"/>
    </source>
</evidence>
<dbReference type="Proteomes" id="UP001217089">
    <property type="component" value="Unassembled WGS sequence"/>
</dbReference>
<keyword evidence="3" id="KW-1185">Reference proteome</keyword>
<sequence length="94" mass="11208">MFVYLAETFVRTISCVVARSFWVNGKRDCYKRRFRFGLSILSNARPYVYWASGEPNNYKGNEGCLQIVNRRNNDNRCNRKLYYVCEKGPKFPKY</sequence>
<evidence type="ECO:0000259" key="1">
    <source>
        <dbReference type="PROSITE" id="PS50041"/>
    </source>
</evidence>
<dbReference type="PROSITE" id="PS50041">
    <property type="entry name" value="C_TYPE_LECTIN_2"/>
    <property type="match status" value="1"/>
</dbReference>
<dbReference type="InterPro" id="IPR016186">
    <property type="entry name" value="C-type_lectin-like/link_sf"/>
</dbReference>
<accession>A0ABQ9E0Z0</accession>
<evidence type="ECO:0000313" key="3">
    <source>
        <dbReference type="Proteomes" id="UP001217089"/>
    </source>
</evidence>
<name>A0ABQ9E0Z0_TEGGR</name>
<dbReference type="InterPro" id="IPR001304">
    <property type="entry name" value="C-type_lectin-like"/>
</dbReference>
<protein>
    <recommendedName>
        <fullName evidence="1">C-type lectin domain-containing protein</fullName>
    </recommendedName>
</protein>
<dbReference type="Pfam" id="PF00059">
    <property type="entry name" value="Lectin_C"/>
    <property type="match status" value="1"/>
</dbReference>
<feature type="domain" description="C-type lectin" evidence="1">
    <location>
        <begin position="9"/>
        <end position="86"/>
    </location>
</feature>
<dbReference type="SUPFAM" id="SSF56436">
    <property type="entry name" value="C-type lectin-like"/>
    <property type="match status" value="1"/>
</dbReference>
<reference evidence="2 3" key="1">
    <citation type="submission" date="2022-12" db="EMBL/GenBank/DDBJ databases">
        <title>Chromosome-level genome of Tegillarca granosa.</title>
        <authorList>
            <person name="Kim J."/>
        </authorList>
    </citation>
    <scope>NUCLEOTIDE SEQUENCE [LARGE SCALE GENOMIC DNA]</scope>
    <source>
        <strain evidence="2">Teg-2019</strain>
        <tissue evidence="2">Adductor muscle</tissue>
    </source>
</reference>
<proteinExistence type="predicted"/>